<feature type="transmembrane region" description="Helical" evidence="9">
    <location>
        <begin position="71"/>
        <end position="98"/>
    </location>
</feature>
<dbReference type="OrthoDB" id="9811718at2"/>
<evidence type="ECO:0000256" key="3">
    <source>
        <dbReference type="ARBA" id="ARBA00022692"/>
    </source>
</evidence>
<accession>A0A2T0NC79</accession>
<evidence type="ECO:0000256" key="4">
    <source>
        <dbReference type="ARBA" id="ARBA00022989"/>
    </source>
</evidence>
<evidence type="ECO:0000256" key="1">
    <source>
        <dbReference type="ARBA" id="ARBA00004651"/>
    </source>
</evidence>
<keyword evidence="12" id="KW-1185">Reference proteome</keyword>
<feature type="region of interest" description="Disordered" evidence="8">
    <location>
        <begin position="449"/>
        <end position="478"/>
    </location>
</feature>
<dbReference type="RefSeq" id="WP_106234753.1">
    <property type="nucleotide sequence ID" value="NZ_PVNG01000001.1"/>
</dbReference>
<keyword evidence="4 9" id="KW-1133">Transmembrane helix</keyword>
<feature type="transmembrane region" description="Helical" evidence="9">
    <location>
        <begin position="492"/>
        <end position="513"/>
    </location>
</feature>
<dbReference type="PANTHER" id="PTHR42682">
    <property type="entry name" value="HYDROGENASE-4 COMPONENT F"/>
    <property type="match status" value="1"/>
</dbReference>
<keyword evidence="6 9" id="KW-0472">Membrane</keyword>
<evidence type="ECO:0000256" key="8">
    <source>
        <dbReference type="SAM" id="MobiDB-lite"/>
    </source>
</evidence>
<feature type="transmembrane region" description="Helical" evidence="9">
    <location>
        <begin position="128"/>
        <end position="159"/>
    </location>
</feature>
<name>A0A2T0NC79_9ACTN</name>
<evidence type="ECO:0000256" key="6">
    <source>
        <dbReference type="ARBA" id="ARBA00023136"/>
    </source>
</evidence>
<feature type="transmembrane region" description="Helical" evidence="9">
    <location>
        <begin position="171"/>
        <end position="196"/>
    </location>
</feature>
<keyword evidence="5" id="KW-0560">Oxidoreductase</keyword>
<dbReference type="PRINTS" id="PR01437">
    <property type="entry name" value="NUOXDRDTASE4"/>
</dbReference>
<evidence type="ECO:0000313" key="11">
    <source>
        <dbReference type="EMBL" id="PRX70608.1"/>
    </source>
</evidence>
<evidence type="ECO:0000256" key="5">
    <source>
        <dbReference type="ARBA" id="ARBA00023002"/>
    </source>
</evidence>
<dbReference type="Proteomes" id="UP000238312">
    <property type="component" value="Unassembled WGS sequence"/>
</dbReference>
<evidence type="ECO:0000259" key="10">
    <source>
        <dbReference type="Pfam" id="PF00361"/>
    </source>
</evidence>
<keyword evidence="2" id="KW-1003">Cell membrane</keyword>
<gene>
    <name evidence="11" type="ORF">B0I32_101703</name>
</gene>
<feature type="transmembrane region" description="Helical" evidence="9">
    <location>
        <begin position="385"/>
        <end position="405"/>
    </location>
</feature>
<dbReference type="InterPro" id="IPR052175">
    <property type="entry name" value="ComplexI-like_HydComp"/>
</dbReference>
<dbReference type="PANTHER" id="PTHR42682:SF5">
    <property type="entry name" value="HYDROGENASE-4 COMPONENT F"/>
    <property type="match status" value="1"/>
</dbReference>
<feature type="transmembrane region" description="Helical" evidence="9">
    <location>
        <begin position="327"/>
        <end position="348"/>
    </location>
</feature>
<comment type="subcellular location">
    <subcellularLocation>
        <location evidence="1">Cell membrane</location>
        <topology evidence="1">Multi-pass membrane protein</topology>
    </subcellularLocation>
    <subcellularLocation>
        <location evidence="7">Membrane</location>
        <topology evidence="7">Multi-pass membrane protein</topology>
    </subcellularLocation>
</comment>
<protein>
    <submittedName>
        <fullName evidence="11">Hydrogenase-4 component F</fullName>
    </submittedName>
</protein>
<dbReference type="AlphaFoldDB" id="A0A2T0NC79"/>
<dbReference type="GO" id="GO:0005886">
    <property type="term" value="C:plasma membrane"/>
    <property type="evidence" value="ECO:0007669"/>
    <property type="project" value="UniProtKB-SubCell"/>
</dbReference>
<dbReference type="GO" id="GO:0008137">
    <property type="term" value="F:NADH dehydrogenase (ubiquinone) activity"/>
    <property type="evidence" value="ECO:0007669"/>
    <property type="project" value="InterPro"/>
</dbReference>
<dbReference type="InterPro" id="IPR001750">
    <property type="entry name" value="ND/Mrp_TM"/>
</dbReference>
<comment type="caution">
    <text evidence="11">The sequence shown here is derived from an EMBL/GenBank/DDBJ whole genome shotgun (WGS) entry which is preliminary data.</text>
</comment>
<feature type="transmembrane region" description="Helical" evidence="9">
    <location>
        <begin position="285"/>
        <end position="307"/>
    </location>
</feature>
<dbReference type="GO" id="GO:0042773">
    <property type="term" value="P:ATP synthesis coupled electron transport"/>
    <property type="evidence" value="ECO:0007669"/>
    <property type="project" value="InterPro"/>
</dbReference>
<organism evidence="11 12">
    <name type="scientific">Nonomuraea fuscirosea</name>
    <dbReference type="NCBI Taxonomy" id="1291556"/>
    <lineage>
        <taxon>Bacteria</taxon>
        <taxon>Bacillati</taxon>
        <taxon>Actinomycetota</taxon>
        <taxon>Actinomycetes</taxon>
        <taxon>Streptosporangiales</taxon>
        <taxon>Streptosporangiaceae</taxon>
        <taxon>Nonomuraea</taxon>
    </lineage>
</organism>
<dbReference type="Pfam" id="PF00361">
    <property type="entry name" value="Proton_antipo_M"/>
    <property type="match status" value="1"/>
</dbReference>
<feature type="domain" description="NADH:quinone oxidoreductase/Mrp antiporter transmembrane" evidence="10">
    <location>
        <begin position="140"/>
        <end position="430"/>
    </location>
</feature>
<proteinExistence type="predicted"/>
<keyword evidence="3 7" id="KW-0812">Transmembrane</keyword>
<feature type="transmembrane region" description="Helical" evidence="9">
    <location>
        <begin position="417"/>
        <end position="439"/>
    </location>
</feature>
<dbReference type="GO" id="GO:0016491">
    <property type="term" value="F:oxidoreductase activity"/>
    <property type="evidence" value="ECO:0007669"/>
    <property type="project" value="UniProtKB-KW"/>
</dbReference>
<dbReference type="EMBL" id="PVNG01000001">
    <property type="protein sequence ID" value="PRX70608.1"/>
    <property type="molecule type" value="Genomic_DNA"/>
</dbReference>
<reference evidence="11 12" key="1">
    <citation type="submission" date="2018-03" db="EMBL/GenBank/DDBJ databases">
        <title>Genomic Encyclopedia of Type Strains, Phase III (KMG-III): the genomes of soil and plant-associated and newly described type strains.</title>
        <authorList>
            <person name="Whitman W."/>
        </authorList>
    </citation>
    <scope>NUCLEOTIDE SEQUENCE [LARGE SCALE GENOMIC DNA]</scope>
    <source>
        <strain evidence="11 12">CGMCC 4.7104</strain>
    </source>
</reference>
<dbReference type="InterPro" id="IPR003918">
    <property type="entry name" value="NADH_UbQ_OxRdtase"/>
</dbReference>
<evidence type="ECO:0000256" key="2">
    <source>
        <dbReference type="ARBA" id="ARBA00022475"/>
    </source>
</evidence>
<feature type="transmembrane region" description="Helical" evidence="9">
    <location>
        <begin position="32"/>
        <end position="50"/>
    </location>
</feature>
<sequence length="528" mass="52638">MESLLVLAPVAVPAAAACLYAVLGWNRVTAWLGTLSAAGLLACAVALSAASSTASSAGSFTGSFTAGPGEAFGGLLFADALSAFMLIVIGVVALLAMAASPAYLAAELAAGHTDPHAMRRYGVLTQAFIAAMALAVLASGLGLLWVAIEATTIVTAFLVGHRRTRAATEAAWKYVVICSVGIALALLGIVMVHYAGTHAGVTSLDWAPLAEGASRLDPGVMRVAVMLLVLGFGTKAGLAPMHAWLPDAHSQAPAPVSALMSGVLLSVAFYAILRVKVIADVALGAGFARTLLIVVALASLTVAALLLLGQRDYKRLLAYSSIEHMGLLALGAAIGTSLALVAVLLHILGHGLGKSVLFLSAGRLHQTYGSSLIGAVRGLAGRAPLLAGTFALGLLALLGMPPFSLFASELGLARAGFAAGLGWPVAAALVLMLVIVAAVTRHTRRMLLGDGPGIRPGDGPDAGPMPPDGAGGAPADGPGAAAGGAVTLPRSLAVPLVAGLAACAVLGLTLGPLHSLLRAAAMIAGATP</sequence>
<evidence type="ECO:0000256" key="9">
    <source>
        <dbReference type="SAM" id="Phobius"/>
    </source>
</evidence>
<evidence type="ECO:0000256" key="7">
    <source>
        <dbReference type="RuleBase" id="RU000320"/>
    </source>
</evidence>
<evidence type="ECO:0000313" key="12">
    <source>
        <dbReference type="Proteomes" id="UP000238312"/>
    </source>
</evidence>
<feature type="transmembrane region" description="Helical" evidence="9">
    <location>
        <begin position="252"/>
        <end position="273"/>
    </location>
</feature>